<dbReference type="InterPro" id="IPR026960">
    <property type="entry name" value="RVT-Znf"/>
</dbReference>
<evidence type="ECO:0000259" key="1">
    <source>
        <dbReference type="Pfam" id="PF13966"/>
    </source>
</evidence>
<evidence type="ECO:0000313" key="3">
    <source>
        <dbReference type="Proteomes" id="UP000288805"/>
    </source>
</evidence>
<dbReference type="Pfam" id="PF13966">
    <property type="entry name" value="zf-RVT"/>
    <property type="match status" value="1"/>
</dbReference>
<proteinExistence type="predicted"/>
<dbReference type="EMBL" id="QGNW01000060">
    <property type="protein sequence ID" value="RVX04536.1"/>
    <property type="molecule type" value="Genomic_DNA"/>
</dbReference>
<feature type="domain" description="Reverse transcriptase zinc-binding" evidence="1">
    <location>
        <begin position="67"/>
        <end position="151"/>
    </location>
</feature>
<evidence type="ECO:0000313" key="2">
    <source>
        <dbReference type="EMBL" id="RVX04536.1"/>
    </source>
</evidence>
<dbReference type="Proteomes" id="UP000288805">
    <property type="component" value="Unassembled WGS sequence"/>
</dbReference>
<sequence length="212" mass="25054">MMSACNWVAQLWDQSGNLGCWNPVFTRFNNDWEMEEVETFFRRLHGHVLRRGIEDVMYWRVSKKDIFTVKSFFSSLAPCIGREFPSRLVWNPWVPKRVSFFAWEAIWGRILTMDQLKRRGWALPSRCYLCKADEESANHVLIHCPKATMIWHLIFALFGGNWVLPNSIKETILGWNGTFVGKKEKRHGMQPLYAYFGRYGRKEIEESLKILN</sequence>
<gene>
    <name evidence="2" type="ORF">CK203_023469</name>
</gene>
<protein>
    <recommendedName>
        <fullName evidence="1">Reverse transcriptase zinc-binding domain-containing protein</fullName>
    </recommendedName>
</protein>
<dbReference type="AlphaFoldDB" id="A0A438J6J8"/>
<accession>A0A438J6J8</accession>
<organism evidence="2 3">
    <name type="scientific">Vitis vinifera</name>
    <name type="common">Grape</name>
    <dbReference type="NCBI Taxonomy" id="29760"/>
    <lineage>
        <taxon>Eukaryota</taxon>
        <taxon>Viridiplantae</taxon>
        <taxon>Streptophyta</taxon>
        <taxon>Embryophyta</taxon>
        <taxon>Tracheophyta</taxon>
        <taxon>Spermatophyta</taxon>
        <taxon>Magnoliopsida</taxon>
        <taxon>eudicotyledons</taxon>
        <taxon>Gunneridae</taxon>
        <taxon>Pentapetalae</taxon>
        <taxon>rosids</taxon>
        <taxon>Vitales</taxon>
        <taxon>Vitaceae</taxon>
        <taxon>Viteae</taxon>
        <taxon>Vitis</taxon>
    </lineage>
</organism>
<reference evidence="2 3" key="1">
    <citation type="journal article" date="2018" name="PLoS Genet.">
        <title>Population sequencing reveals clonal diversity and ancestral inbreeding in the grapevine cultivar Chardonnay.</title>
        <authorList>
            <person name="Roach M.J."/>
            <person name="Johnson D.L."/>
            <person name="Bohlmann J."/>
            <person name="van Vuuren H.J."/>
            <person name="Jones S.J."/>
            <person name="Pretorius I.S."/>
            <person name="Schmidt S.A."/>
            <person name="Borneman A.R."/>
        </authorList>
    </citation>
    <scope>NUCLEOTIDE SEQUENCE [LARGE SCALE GENOMIC DNA]</scope>
    <source>
        <strain evidence="3">cv. Chardonnay</strain>
        <tissue evidence="2">Leaf</tissue>
    </source>
</reference>
<name>A0A438J6J8_VITVI</name>
<comment type="caution">
    <text evidence="2">The sequence shown here is derived from an EMBL/GenBank/DDBJ whole genome shotgun (WGS) entry which is preliminary data.</text>
</comment>